<protein>
    <submittedName>
        <fullName evidence="1">Uncharacterized protein</fullName>
    </submittedName>
</protein>
<dbReference type="PROSITE" id="PS00283">
    <property type="entry name" value="SOYBEAN_KUNITZ"/>
    <property type="match status" value="1"/>
</dbReference>
<dbReference type="SUPFAM" id="SSF50386">
    <property type="entry name" value="STI-like"/>
    <property type="match status" value="1"/>
</dbReference>
<dbReference type="Proteomes" id="UP000712600">
    <property type="component" value="Unassembled WGS sequence"/>
</dbReference>
<evidence type="ECO:0000313" key="1">
    <source>
        <dbReference type="EMBL" id="KAF3556873.1"/>
    </source>
</evidence>
<reference evidence="1" key="1">
    <citation type="submission" date="2019-12" db="EMBL/GenBank/DDBJ databases">
        <title>Genome sequencing and annotation of Brassica cretica.</title>
        <authorList>
            <person name="Studholme D.J."/>
            <person name="Sarris P."/>
        </authorList>
    </citation>
    <scope>NUCLEOTIDE SEQUENCE</scope>
    <source>
        <strain evidence="1">PFS-109/04</strain>
        <tissue evidence="1">Leaf</tissue>
    </source>
</reference>
<dbReference type="PANTHER" id="PTHR33107">
    <property type="entry name" value="KUNITZ TRYPSIN INHIBITOR 2"/>
    <property type="match status" value="1"/>
</dbReference>
<evidence type="ECO:0000313" key="2">
    <source>
        <dbReference type="Proteomes" id="UP000712600"/>
    </source>
</evidence>
<dbReference type="AlphaFoldDB" id="A0A8S9QWQ3"/>
<dbReference type="PANTHER" id="PTHR33107:SF89">
    <property type="entry name" value="KUNITZ TRYPSIN INHIBITOR 2"/>
    <property type="match status" value="1"/>
</dbReference>
<comment type="caution">
    <text evidence="1">The sequence shown here is derived from an EMBL/GenBank/DDBJ whole genome shotgun (WGS) entry which is preliminary data.</text>
</comment>
<proteinExistence type="predicted"/>
<dbReference type="GO" id="GO:0004866">
    <property type="term" value="F:endopeptidase inhibitor activity"/>
    <property type="evidence" value="ECO:0007669"/>
    <property type="project" value="InterPro"/>
</dbReference>
<sequence>MFLVLNDHTVRRGKSQKVFKPDPLAVCTHGKEEVKDYNGNPVKIGAKYFIQPAKSNGGGLVPAPINTSTSINIEFRSEVWPVCDDFSKLWTVDVSSFAAKEPAIMVGGEKKSPNSLFKIEEATGAHTYKLTTSSGTIGTTLGAISHAPQLLVTNDESKTLFVKFVKVDDDATKATTSTSRVEKLYTEDY</sequence>
<dbReference type="EMBL" id="QGKX02000996">
    <property type="protein sequence ID" value="KAF3556873.1"/>
    <property type="molecule type" value="Genomic_DNA"/>
</dbReference>
<name>A0A8S9QWQ3_BRACR</name>
<dbReference type="InterPro" id="IPR002160">
    <property type="entry name" value="Prot_inh_Kunz-lg"/>
</dbReference>
<organism evidence="1 2">
    <name type="scientific">Brassica cretica</name>
    <name type="common">Mustard</name>
    <dbReference type="NCBI Taxonomy" id="69181"/>
    <lineage>
        <taxon>Eukaryota</taxon>
        <taxon>Viridiplantae</taxon>
        <taxon>Streptophyta</taxon>
        <taxon>Embryophyta</taxon>
        <taxon>Tracheophyta</taxon>
        <taxon>Spermatophyta</taxon>
        <taxon>Magnoliopsida</taxon>
        <taxon>eudicotyledons</taxon>
        <taxon>Gunneridae</taxon>
        <taxon>Pentapetalae</taxon>
        <taxon>rosids</taxon>
        <taxon>malvids</taxon>
        <taxon>Brassicales</taxon>
        <taxon>Brassicaceae</taxon>
        <taxon>Brassiceae</taxon>
        <taxon>Brassica</taxon>
    </lineage>
</organism>
<dbReference type="Pfam" id="PF00197">
    <property type="entry name" value="Kunitz_legume"/>
    <property type="match status" value="1"/>
</dbReference>
<accession>A0A8S9QWQ3</accession>
<dbReference type="SMART" id="SM00452">
    <property type="entry name" value="STI"/>
    <property type="match status" value="1"/>
</dbReference>
<gene>
    <name evidence="1" type="ORF">F2Q69_00017474</name>
</gene>
<dbReference type="InterPro" id="IPR011065">
    <property type="entry name" value="Kunitz_inhibitor_STI-like_sf"/>
</dbReference>
<dbReference type="Gene3D" id="2.80.10.50">
    <property type="match status" value="2"/>
</dbReference>